<proteinExistence type="predicted"/>
<dbReference type="SUPFAM" id="SSF51556">
    <property type="entry name" value="Metallo-dependent hydrolases"/>
    <property type="match status" value="1"/>
</dbReference>
<reference evidence="2 3" key="1">
    <citation type="submission" date="2021-01" db="EMBL/GenBank/DDBJ databases">
        <title>Genomic Encyclopedia of Type Strains, Phase IV (KMG-IV): sequencing the most valuable type-strain genomes for metagenomic binning, comparative biology and taxonomic classification.</title>
        <authorList>
            <person name="Goeker M."/>
        </authorList>
    </citation>
    <scope>NUCLEOTIDE SEQUENCE [LARGE SCALE GENOMIC DNA]</scope>
    <source>
        <strain evidence="2 3">DSM 24834</strain>
    </source>
</reference>
<dbReference type="PANTHER" id="PTHR43135:SF3">
    <property type="entry name" value="ALPHA-D-RIBOSE 1-METHYLPHOSPHONATE 5-TRIPHOSPHATE DIPHOSPHATASE"/>
    <property type="match status" value="1"/>
</dbReference>
<accession>A0ABS2N763</accession>
<feature type="domain" description="Amidohydrolase-related" evidence="1">
    <location>
        <begin position="57"/>
        <end position="408"/>
    </location>
</feature>
<evidence type="ECO:0000313" key="3">
    <source>
        <dbReference type="Proteomes" id="UP001646157"/>
    </source>
</evidence>
<dbReference type="Gene3D" id="3.20.20.140">
    <property type="entry name" value="Metal-dependent hydrolases"/>
    <property type="match status" value="1"/>
</dbReference>
<evidence type="ECO:0000259" key="1">
    <source>
        <dbReference type="Pfam" id="PF01979"/>
    </source>
</evidence>
<dbReference type="Proteomes" id="UP001646157">
    <property type="component" value="Unassembled WGS sequence"/>
</dbReference>
<organism evidence="2 3">
    <name type="scientific">Rossellomorea pakistanensis</name>
    <dbReference type="NCBI Taxonomy" id="992288"/>
    <lineage>
        <taxon>Bacteria</taxon>
        <taxon>Bacillati</taxon>
        <taxon>Bacillota</taxon>
        <taxon>Bacilli</taxon>
        <taxon>Bacillales</taxon>
        <taxon>Bacillaceae</taxon>
        <taxon>Rossellomorea</taxon>
    </lineage>
</organism>
<dbReference type="InterPro" id="IPR057744">
    <property type="entry name" value="OTAase-like"/>
</dbReference>
<dbReference type="RefSeq" id="WP_205167868.1">
    <property type="nucleotide sequence ID" value="NZ_JAFBDZ010000001.1"/>
</dbReference>
<keyword evidence="3" id="KW-1185">Reference proteome</keyword>
<sequence length="423" mass="46147">MTYKLIKNANLIDGTGKEIVANAGVLIQNNLIVAAGEMNDIKIPNQYVEMIDAQNGYILPGLFDTHVHMMLEIKDIRETLVSPFSLKFYQSVEYMKRTINAGITSVRDAGFTDLGVKQAVEKGLISGPRMQFSVNPLTITGGHGDSWMHSGLDITSKSYPGMPFGVCDGPEQVRQKVREMLRAGADIIKVHATGGVMSPTDHPEFTQFSQEELSVIVQEAAYRRGIKVMAHAQGAEGIKNAVRAGIHSIEHGIFLDEEAIELMLMKGTYLVPTLLASVSVLEASKVNENMPDYAVSKAREVVDIHRESISKAHKAGVKIAMGTDAGVMPHGTNLRELGLMCDIGMSPMEAIVSTTKVAAECMCWEDTLGTIEKGKIADFIITKTNPLEDIRSLEDSDNIVVVAKAGEIKKDLRVGRKQMIAHI</sequence>
<dbReference type="InterPro" id="IPR006680">
    <property type="entry name" value="Amidohydro-rel"/>
</dbReference>
<dbReference type="Pfam" id="PF01979">
    <property type="entry name" value="Amidohydro_1"/>
    <property type="match status" value="1"/>
</dbReference>
<dbReference type="Gene3D" id="2.30.40.10">
    <property type="entry name" value="Urease, subunit C, domain 1"/>
    <property type="match status" value="1"/>
</dbReference>
<protein>
    <submittedName>
        <fullName evidence="2">Imidazolonepropionase-like amidohydrolase</fullName>
    </submittedName>
</protein>
<dbReference type="PANTHER" id="PTHR43135">
    <property type="entry name" value="ALPHA-D-RIBOSE 1-METHYLPHOSPHONATE 5-TRIPHOSPHATE DIPHOSPHATASE"/>
    <property type="match status" value="1"/>
</dbReference>
<name>A0ABS2N763_9BACI</name>
<dbReference type="InterPro" id="IPR032466">
    <property type="entry name" value="Metal_Hydrolase"/>
</dbReference>
<dbReference type="CDD" id="cd01299">
    <property type="entry name" value="Met_dep_hydrolase_A"/>
    <property type="match status" value="1"/>
</dbReference>
<dbReference type="EMBL" id="JAFBDZ010000001">
    <property type="protein sequence ID" value="MBM7583609.1"/>
    <property type="molecule type" value="Genomic_DNA"/>
</dbReference>
<dbReference type="InterPro" id="IPR011059">
    <property type="entry name" value="Metal-dep_hydrolase_composite"/>
</dbReference>
<gene>
    <name evidence="2" type="ORF">JOC86_000146</name>
</gene>
<dbReference type="InterPro" id="IPR051781">
    <property type="entry name" value="Metallo-dep_Hydrolase"/>
</dbReference>
<dbReference type="SUPFAM" id="SSF51338">
    <property type="entry name" value="Composite domain of metallo-dependent hydrolases"/>
    <property type="match status" value="1"/>
</dbReference>
<evidence type="ECO:0000313" key="2">
    <source>
        <dbReference type="EMBL" id="MBM7583609.1"/>
    </source>
</evidence>
<comment type="caution">
    <text evidence="2">The sequence shown here is derived from an EMBL/GenBank/DDBJ whole genome shotgun (WGS) entry which is preliminary data.</text>
</comment>